<organism evidence="8 9">
    <name type="scientific">Cyprinus carpio</name>
    <name type="common">Common carp</name>
    <dbReference type="NCBI Taxonomy" id="7962"/>
    <lineage>
        <taxon>Eukaryota</taxon>
        <taxon>Metazoa</taxon>
        <taxon>Chordata</taxon>
        <taxon>Craniata</taxon>
        <taxon>Vertebrata</taxon>
        <taxon>Euteleostomi</taxon>
        <taxon>Actinopterygii</taxon>
        <taxon>Neopterygii</taxon>
        <taxon>Teleostei</taxon>
        <taxon>Ostariophysi</taxon>
        <taxon>Cypriniformes</taxon>
        <taxon>Cyprinidae</taxon>
        <taxon>Cyprininae</taxon>
        <taxon>Cyprinus</taxon>
    </lineage>
</organism>
<evidence type="ECO:0000256" key="6">
    <source>
        <dbReference type="SAM" id="Coils"/>
    </source>
</evidence>
<dbReference type="Ensembl" id="ENSCCRT00015117959.1">
    <property type="protein sequence ID" value="ENSCCRP00015114337.1"/>
    <property type="gene ID" value="ENSCCRG00015043746.1"/>
</dbReference>
<reference evidence="8" key="1">
    <citation type="submission" date="2025-08" db="UniProtKB">
        <authorList>
            <consortium name="Ensembl"/>
        </authorList>
    </citation>
    <scope>IDENTIFICATION</scope>
</reference>
<dbReference type="Pfam" id="PF03081">
    <property type="entry name" value="Exo70_C"/>
    <property type="match status" value="1"/>
</dbReference>
<feature type="domain" description="Exocyst complex subunit Exo70 C-terminal" evidence="7">
    <location>
        <begin position="301"/>
        <end position="674"/>
    </location>
</feature>
<dbReference type="PANTHER" id="PTHR12542">
    <property type="entry name" value="EXOCYST COMPLEX PROTEIN EXO70"/>
    <property type="match status" value="1"/>
</dbReference>
<keyword evidence="6" id="KW-0175">Coiled coil</keyword>
<keyword evidence="2 5" id="KW-0813">Transport</keyword>
<dbReference type="GO" id="GO:0000145">
    <property type="term" value="C:exocyst"/>
    <property type="evidence" value="ECO:0007669"/>
    <property type="project" value="InterPro"/>
</dbReference>
<feature type="coiled-coil region" evidence="6">
    <location>
        <begin position="4"/>
        <end position="31"/>
    </location>
</feature>
<keyword evidence="5" id="KW-0653">Protein transport</keyword>
<dbReference type="Proteomes" id="UP000694700">
    <property type="component" value="Unplaced"/>
</dbReference>
<evidence type="ECO:0000259" key="7">
    <source>
        <dbReference type="Pfam" id="PF03081"/>
    </source>
</evidence>
<dbReference type="GO" id="GO:0015031">
    <property type="term" value="P:protein transport"/>
    <property type="evidence" value="ECO:0007669"/>
    <property type="project" value="UniProtKB-KW"/>
</dbReference>
<dbReference type="SUPFAM" id="SSF74788">
    <property type="entry name" value="Cullin repeat-like"/>
    <property type="match status" value="1"/>
</dbReference>
<evidence type="ECO:0000313" key="9">
    <source>
        <dbReference type="Proteomes" id="UP000694700"/>
    </source>
</evidence>
<comment type="function">
    <text evidence="5">Component of the exocyst complex involved in the docking of exocytic vesicles with fusion sites on the plasma membrane.</text>
</comment>
<keyword evidence="3 5" id="KW-0268">Exocytosis</keyword>
<accession>A0A8C2GRV6</accession>
<dbReference type="AlphaFoldDB" id="A0A8C2GRV6"/>
<sequence>MIPTEDASARKREIEDKLKQEQETLSFIRESLEKSDQLTKGMVSILSSFESRLMQLENSIIPVHKQTENLQRLQENVDQTLSCLDHVITPPETRVQRQSDISAVLLQKARFERGKELLEAEFRSLLTRYSKPVPPILILDAIGGDEDMEVQADVTLEHLPEAVLQDIICISAWLLEYGRNQDFMNVYFQVRSSQLDRSIKGLKEHFRKNSATSALHSPAVQTKLKYTPTKKPPKRPGTIRKAQNLLKQYSQHGLDGKKGSNLTPLEGFDHDLRGVKHLSDDKHGAAAGKDDVLDIEIDSYIHCISAFVKLAQSEYALLTEIIPEHHQKKTFDSLIQEALDNLMLEGDNIVSAARRAIMRHDYSAVLTIFPILRHLKQTKPDFDTTLQGTAASTKNKLPALITSMESIGAKALEEFADSIKNDPDKEYNMPKDGTVHELTSNAILFLQQLLDFQETAGAMLASQAVETCLLWFSESSSSASSYSSEFSRKLLSTYIYKVLGNLQLNLSNKAKVYEDPALRAVFLHNNYNYILKSLEKSELIQLVAVTHKKVEGSYRELIEQEIQNYQRSWLRVTEHLTERNIPAFQPGTKLKDKERQIIKDKFKGFNDGLEELCKIQQGWAVPDKEQRDAIRQAQKRVVSEAYRAFLQRCANISFTKNPEKYHRYSAEQVEEMIDKLFDTSA</sequence>
<proteinExistence type="inferred from homology"/>
<evidence type="ECO:0000256" key="3">
    <source>
        <dbReference type="ARBA" id="ARBA00022483"/>
    </source>
</evidence>
<evidence type="ECO:0000256" key="5">
    <source>
        <dbReference type="RuleBase" id="RU365026"/>
    </source>
</evidence>
<dbReference type="PANTHER" id="PTHR12542:SF41">
    <property type="entry name" value="EXOCYST COMPLEX COMPONENT 7"/>
    <property type="match status" value="1"/>
</dbReference>
<dbReference type="Gene3D" id="1.20.1280.170">
    <property type="entry name" value="Exocyst complex component Exo70"/>
    <property type="match status" value="2"/>
</dbReference>
<dbReference type="GO" id="GO:0005546">
    <property type="term" value="F:phosphatidylinositol-4,5-bisphosphate binding"/>
    <property type="evidence" value="ECO:0007669"/>
    <property type="project" value="InterPro"/>
</dbReference>
<evidence type="ECO:0000313" key="8">
    <source>
        <dbReference type="Ensembl" id="ENSCCRP00015114337.1"/>
    </source>
</evidence>
<comment type="similarity">
    <text evidence="1 5">Belongs to the EXO70 family.</text>
</comment>
<dbReference type="InterPro" id="IPR004140">
    <property type="entry name" value="Exo70"/>
</dbReference>
<evidence type="ECO:0000256" key="4">
    <source>
        <dbReference type="ARBA" id="ARBA00026169"/>
    </source>
</evidence>
<dbReference type="GO" id="GO:0006887">
    <property type="term" value="P:exocytosis"/>
    <property type="evidence" value="ECO:0007669"/>
    <property type="project" value="UniProtKB-KW"/>
</dbReference>
<evidence type="ECO:0000256" key="2">
    <source>
        <dbReference type="ARBA" id="ARBA00022448"/>
    </source>
</evidence>
<dbReference type="InterPro" id="IPR046364">
    <property type="entry name" value="Exo70_C"/>
</dbReference>
<dbReference type="InterPro" id="IPR016159">
    <property type="entry name" value="Cullin_repeat-like_dom_sf"/>
</dbReference>
<evidence type="ECO:0000256" key="1">
    <source>
        <dbReference type="ARBA" id="ARBA00006756"/>
    </source>
</evidence>
<protein>
    <recommendedName>
        <fullName evidence="4 5">Exocyst complex component 7</fullName>
    </recommendedName>
    <alternativeName>
        <fullName evidence="5">Exocyst complex component Exo70</fullName>
    </alternativeName>
</protein>
<name>A0A8C2GRV6_CYPCA</name>